<dbReference type="RefSeq" id="WP_136406080.1">
    <property type="nucleotide sequence ID" value="NZ_SSWX01000008.1"/>
</dbReference>
<dbReference type="Gene3D" id="2.40.50.100">
    <property type="match status" value="1"/>
</dbReference>
<dbReference type="PANTHER" id="PTHR30469">
    <property type="entry name" value="MULTIDRUG RESISTANCE PROTEIN MDTA"/>
    <property type="match status" value="1"/>
</dbReference>
<evidence type="ECO:0000313" key="3">
    <source>
        <dbReference type="EMBL" id="THJ33971.1"/>
    </source>
</evidence>
<dbReference type="Gene3D" id="1.10.287.470">
    <property type="entry name" value="Helix hairpin bin"/>
    <property type="match status" value="1"/>
</dbReference>
<dbReference type="EMBL" id="SSWX01000008">
    <property type="protein sequence ID" value="THJ33971.1"/>
    <property type="molecule type" value="Genomic_DNA"/>
</dbReference>
<feature type="coiled-coil region" evidence="1">
    <location>
        <begin position="113"/>
        <end position="197"/>
    </location>
</feature>
<dbReference type="Proteomes" id="UP000306236">
    <property type="component" value="Unassembled WGS sequence"/>
</dbReference>
<dbReference type="PROSITE" id="PS51257">
    <property type="entry name" value="PROKAR_LIPOPROTEIN"/>
    <property type="match status" value="1"/>
</dbReference>
<gene>
    <name evidence="3" type="ORF">E8K88_07685</name>
</gene>
<evidence type="ECO:0000313" key="4">
    <source>
        <dbReference type="Proteomes" id="UP000306236"/>
    </source>
</evidence>
<dbReference type="AlphaFoldDB" id="A0A4S5BSF8"/>
<sequence length="320" mass="33524">MNQSHKLSTPIGSAIALVAAAALLAGCSPSDKAEAATAAPAAAAAQTASSTQQSQAPVAIARGKIEVEGGLIELAPSVDGLVQELAVKDGQSVQREQVLLRLADDISRADLSVAESEWQLAQAREKAKAARVEPLKAMLTRWQTAAQEGAADARSVDEAAQQLRDAEAEASLAKAEAKVAQARMEQLRALQKRLELRAPEAGTVVHVATHAGSQVSPAQPVVTLLPHKPLIVRAELNESYVSAVREGMRATVVIDGDAASSAAAALPEARVLRISPVYGPANLQDDTQRGPVRIVESVLAFDQPPANARVGQNVRVTFYE</sequence>
<dbReference type="GO" id="GO:1990281">
    <property type="term" value="C:efflux pump complex"/>
    <property type="evidence" value="ECO:0007669"/>
    <property type="project" value="TreeGrafter"/>
</dbReference>
<feature type="signal peptide" evidence="2">
    <location>
        <begin position="1"/>
        <end position="33"/>
    </location>
</feature>
<evidence type="ECO:0000256" key="2">
    <source>
        <dbReference type="SAM" id="SignalP"/>
    </source>
</evidence>
<evidence type="ECO:0000256" key="1">
    <source>
        <dbReference type="SAM" id="Coils"/>
    </source>
</evidence>
<dbReference type="OrthoDB" id="8794034at2"/>
<dbReference type="GO" id="GO:0015562">
    <property type="term" value="F:efflux transmembrane transporter activity"/>
    <property type="evidence" value="ECO:0007669"/>
    <property type="project" value="TreeGrafter"/>
</dbReference>
<dbReference type="Gene3D" id="2.40.30.170">
    <property type="match status" value="1"/>
</dbReference>
<feature type="chain" id="PRO_5020797903" evidence="2">
    <location>
        <begin position="34"/>
        <end position="320"/>
    </location>
</feature>
<organism evidence="3 4">
    <name type="scientific">Lampropedia aestuarii</name>
    <dbReference type="NCBI Taxonomy" id="2562762"/>
    <lineage>
        <taxon>Bacteria</taxon>
        <taxon>Pseudomonadati</taxon>
        <taxon>Pseudomonadota</taxon>
        <taxon>Betaproteobacteria</taxon>
        <taxon>Burkholderiales</taxon>
        <taxon>Comamonadaceae</taxon>
        <taxon>Lampropedia</taxon>
    </lineage>
</organism>
<reference evidence="3 4" key="1">
    <citation type="submission" date="2019-04" db="EMBL/GenBank/DDBJ databases">
        <title>Lampropedia sp YIM MLB12 draf genome.</title>
        <authorList>
            <person name="Wang Y.-X."/>
        </authorList>
    </citation>
    <scope>NUCLEOTIDE SEQUENCE [LARGE SCALE GENOMIC DNA]</scope>
    <source>
        <strain evidence="3 4">YIM MLB12</strain>
    </source>
</reference>
<dbReference type="SUPFAM" id="SSF111369">
    <property type="entry name" value="HlyD-like secretion proteins"/>
    <property type="match status" value="1"/>
</dbReference>
<keyword evidence="1" id="KW-0175">Coiled coil</keyword>
<comment type="caution">
    <text evidence="3">The sequence shown here is derived from an EMBL/GenBank/DDBJ whole genome shotgun (WGS) entry which is preliminary data.</text>
</comment>
<proteinExistence type="predicted"/>
<name>A0A4S5BSF8_9BURK</name>
<keyword evidence="4" id="KW-1185">Reference proteome</keyword>
<dbReference type="PANTHER" id="PTHR30469:SF15">
    <property type="entry name" value="HLYD FAMILY OF SECRETION PROTEINS"/>
    <property type="match status" value="1"/>
</dbReference>
<protein>
    <submittedName>
        <fullName evidence="3">HlyD family efflux transporter periplasmic adaptor subunit</fullName>
    </submittedName>
</protein>
<accession>A0A4S5BSF8</accession>
<keyword evidence="2" id="KW-0732">Signal</keyword>